<sequence length="101" mass="11083">MPGRLWSKAIFAGYKPSLRNQREHTALKIEGGSMLEMKQNSKYLGKRHACVYKANKVTPGGKPNKTRVTWGKVPCVHGDSGIVRAEFPSNLAAKAVDTESV</sequence>
<organism evidence="7 8">
    <name type="scientific">Balaenoptera physalus</name>
    <name type="common">Fin whale</name>
    <name type="synonym">Balaena physalus</name>
    <dbReference type="NCBI Taxonomy" id="9770"/>
    <lineage>
        <taxon>Eukaryota</taxon>
        <taxon>Metazoa</taxon>
        <taxon>Chordata</taxon>
        <taxon>Craniata</taxon>
        <taxon>Vertebrata</taxon>
        <taxon>Euteleostomi</taxon>
        <taxon>Mammalia</taxon>
        <taxon>Eutheria</taxon>
        <taxon>Laurasiatheria</taxon>
        <taxon>Artiodactyla</taxon>
        <taxon>Whippomorpha</taxon>
        <taxon>Cetacea</taxon>
        <taxon>Mysticeti</taxon>
        <taxon>Balaenopteridae</taxon>
        <taxon>Balaenoptera</taxon>
    </lineage>
</organism>
<evidence type="ECO:0000256" key="1">
    <source>
        <dbReference type="ARBA" id="ARBA00009269"/>
    </source>
</evidence>
<keyword evidence="8" id="KW-1185">Reference proteome</keyword>
<comment type="function">
    <text evidence="6">Component of the large ribosomal subunit. The ribosome is a large ribonucleoprotein complex responsible for the synthesis of proteins in the cell. Required for the proliferation and viability of hematopoietic cells.</text>
</comment>
<evidence type="ECO:0000256" key="5">
    <source>
        <dbReference type="ARBA" id="ARBA00035530"/>
    </source>
</evidence>
<evidence type="ECO:0000313" key="8">
    <source>
        <dbReference type="Proteomes" id="UP000437017"/>
    </source>
</evidence>
<dbReference type="EMBL" id="SGJD01011138">
    <property type="protein sequence ID" value="KAB0388806.1"/>
    <property type="molecule type" value="Genomic_DNA"/>
</dbReference>
<dbReference type="AlphaFoldDB" id="A0A643BLF9"/>
<evidence type="ECO:0000256" key="6">
    <source>
        <dbReference type="ARBA" id="ARBA00045649"/>
    </source>
</evidence>
<dbReference type="GO" id="GO:0005840">
    <property type="term" value="C:ribosome"/>
    <property type="evidence" value="ECO:0007669"/>
    <property type="project" value="UniProtKB-KW"/>
</dbReference>
<evidence type="ECO:0000256" key="2">
    <source>
        <dbReference type="ARBA" id="ARBA00022980"/>
    </source>
</evidence>
<keyword evidence="2" id="KW-0689">Ribosomal protein</keyword>
<dbReference type="InterPro" id="IPR001780">
    <property type="entry name" value="Ribosomal_eL33"/>
</dbReference>
<dbReference type="InterPro" id="IPR009000">
    <property type="entry name" value="Transl_B-barrel_sf"/>
</dbReference>
<dbReference type="GO" id="GO:0003735">
    <property type="term" value="F:structural constituent of ribosome"/>
    <property type="evidence" value="ECO:0007669"/>
    <property type="project" value="InterPro"/>
</dbReference>
<comment type="similarity">
    <text evidence="1">Belongs to the eukaryotic ribosomal protein eL33 family.</text>
</comment>
<dbReference type="Proteomes" id="UP000437017">
    <property type="component" value="Unassembled WGS sequence"/>
</dbReference>
<evidence type="ECO:0000256" key="3">
    <source>
        <dbReference type="ARBA" id="ARBA00023274"/>
    </source>
</evidence>
<dbReference type="OrthoDB" id="1166329at2759"/>
<protein>
    <recommendedName>
        <fullName evidence="4">Large ribosomal subunit protein eL33</fullName>
    </recommendedName>
    <alternativeName>
        <fullName evidence="5">60S ribosomal protein L35a</fullName>
    </alternativeName>
</protein>
<dbReference type="InterPro" id="IPR038661">
    <property type="entry name" value="Ribosomal_eL33_sf"/>
</dbReference>
<evidence type="ECO:0000256" key="4">
    <source>
        <dbReference type="ARBA" id="ARBA00035228"/>
    </source>
</evidence>
<accession>A0A643BLF9</accession>
<name>A0A643BLF9_BALPH</name>
<dbReference type="SUPFAM" id="SSF50447">
    <property type="entry name" value="Translation proteins"/>
    <property type="match status" value="1"/>
</dbReference>
<reference evidence="7 8" key="1">
    <citation type="journal article" date="2019" name="PLoS ONE">
        <title>Genomic analyses reveal an absence of contemporary introgressive admixture between fin whales and blue whales, despite known hybrids.</title>
        <authorList>
            <person name="Westbury M.V."/>
            <person name="Petersen B."/>
            <person name="Lorenzen E.D."/>
        </authorList>
    </citation>
    <scope>NUCLEOTIDE SEQUENCE [LARGE SCALE GENOMIC DNA]</scope>
    <source>
        <strain evidence="7">FinWhale-01</strain>
    </source>
</reference>
<dbReference type="GO" id="GO:0006412">
    <property type="term" value="P:translation"/>
    <property type="evidence" value="ECO:0007669"/>
    <property type="project" value="InterPro"/>
</dbReference>
<dbReference type="Gene3D" id="2.40.10.190">
    <property type="entry name" value="translation elongation factor selb, chain A, domain 4"/>
    <property type="match status" value="1"/>
</dbReference>
<dbReference type="GO" id="GO:1990904">
    <property type="term" value="C:ribonucleoprotein complex"/>
    <property type="evidence" value="ECO:0007669"/>
    <property type="project" value="UniProtKB-KW"/>
</dbReference>
<comment type="caution">
    <text evidence="7">The sequence shown here is derived from an EMBL/GenBank/DDBJ whole genome shotgun (WGS) entry which is preliminary data.</text>
</comment>
<dbReference type="PANTHER" id="PTHR10902">
    <property type="entry name" value="60S RIBOSOMAL PROTEIN L35A"/>
    <property type="match status" value="1"/>
</dbReference>
<gene>
    <name evidence="7" type="ORF">E2I00_015845</name>
</gene>
<keyword evidence="3" id="KW-0687">Ribonucleoprotein</keyword>
<dbReference type="Pfam" id="PF01247">
    <property type="entry name" value="Ribosomal_L35Ae"/>
    <property type="match status" value="1"/>
</dbReference>
<evidence type="ECO:0000313" key="7">
    <source>
        <dbReference type="EMBL" id="KAB0388806.1"/>
    </source>
</evidence>
<proteinExistence type="inferred from homology"/>